<feature type="transmembrane region" description="Helical" evidence="6">
    <location>
        <begin position="40"/>
        <end position="63"/>
    </location>
</feature>
<evidence type="ECO:0000313" key="8">
    <source>
        <dbReference type="Proteomes" id="UP000281474"/>
    </source>
</evidence>
<feature type="transmembrane region" description="Helical" evidence="6">
    <location>
        <begin position="72"/>
        <end position="89"/>
    </location>
</feature>
<feature type="transmembrane region" description="Helical" evidence="6">
    <location>
        <begin position="137"/>
        <end position="166"/>
    </location>
</feature>
<evidence type="ECO:0000256" key="6">
    <source>
        <dbReference type="SAM" id="Phobius"/>
    </source>
</evidence>
<dbReference type="RefSeq" id="WP_121837562.1">
    <property type="nucleotide sequence ID" value="NZ_ML014757.1"/>
</dbReference>
<keyword evidence="8" id="KW-1185">Reference proteome</keyword>
<protein>
    <submittedName>
        <fullName evidence="7">LysE family translocator</fullName>
    </submittedName>
</protein>
<dbReference type="Proteomes" id="UP000281474">
    <property type="component" value="Unassembled WGS sequence"/>
</dbReference>
<accession>A0A3L8Q0A6</accession>
<evidence type="ECO:0000256" key="5">
    <source>
        <dbReference type="ARBA" id="ARBA00023136"/>
    </source>
</evidence>
<comment type="subcellular location">
    <subcellularLocation>
        <location evidence="1">Cell membrane</location>
        <topology evidence="1">Multi-pass membrane protein</topology>
    </subcellularLocation>
</comment>
<evidence type="ECO:0000256" key="2">
    <source>
        <dbReference type="ARBA" id="ARBA00022475"/>
    </source>
</evidence>
<dbReference type="GO" id="GO:0033228">
    <property type="term" value="P:cysteine export across plasma membrane"/>
    <property type="evidence" value="ECO:0007669"/>
    <property type="project" value="TreeGrafter"/>
</dbReference>
<dbReference type="OrthoDB" id="9812084at2"/>
<sequence>MEHLLAIFLFAVSTSVTPGPNNLMIMTSAMNYGIKRSLPHFLGICVGFPIMVIGVGLGFDVLFKLFPILHDIIKVLGILYLLYLAWKIANTPTSKLEVESAKPLTFIQAAIFQWLNPKALIMATGAIATYSSMSTSLLFQVCIIALVFFASAFPCVGVWLLAGAKLKTWLKNERQQRLFNFCMAGLLVLSIVPVLGEFI</sequence>
<keyword evidence="3 6" id="KW-0812">Transmembrane</keyword>
<keyword evidence="5 6" id="KW-0472">Membrane</keyword>
<keyword evidence="4 6" id="KW-1133">Transmembrane helix</keyword>
<evidence type="ECO:0000256" key="1">
    <source>
        <dbReference type="ARBA" id="ARBA00004651"/>
    </source>
</evidence>
<dbReference type="Pfam" id="PF01810">
    <property type="entry name" value="LysE"/>
    <property type="match status" value="1"/>
</dbReference>
<reference evidence="7 8" key="1">
    <citation type="submission" date="2018-09" db="EMBL/GenBank/DDBJ databases">
        <title>Phylogeny of the Shewanellaceae, and recommendation for two new genera, Pseudoshewanella and Parashewanella.</title>
        <authorList>
            <person name="Wang G."/>
        </authorList>
    </citation>
    <scope>NUCLEOTIDE SEQUENCE [LARGE SCALE GENOMIC DNA]</scope>
    <source>
        <strain evidence="7 8">C51</strain>
    </source>
</reference>
<dbReference type="EMBL" id="QZEI01000006">
    <property type="protein sequence ID" value="RLV61136.1"/>
    <property type="molecule type" value="Genomic_DNA"/>
</dbReference>
<proteinExistence type="predicted"/>
<comment type="caution">
    <text evidence="7">The sequence shown here is derived from an EMBL/GenBank/DDBJ whole genome shotgun (WGS) entry which is preliminary data.</text>
</comment>
<keyword evidence="2" id="KW-1003">Cell membrane</keyword>
<dbReference type="GO" id="GO:0005886">
    <property type="term" value="C:plasma membrane"/>
    <property type="evidence" value="ECO:0007669"/>
    <property type="project" value="UniProtKB-SubCell"/>
</dbReference>
<dbReference type="InterPro" id="IPR001123">
    <property type="entry name" value="LeuE-type"/>
</dbReference>
<dbReference type="PANTHER" id="PTHR30086">
    <property type="entry name" value="ARGININE EXPORTER PROTEIN ARGO"/>
    <property type="match status" value="1"/>
</dbReference>
<evidence type="ECO:0000313" key="7">
    <source>
        <dbReference type="EMBL" id="RLV61136.1"/>
    </source>
</evidence>
<evidence type="ECO:0000256" key="4">
    <source>
        <dbReference type="ARBA" id="ARBA00022989"/>
    </source>
</evidence>
<evidence type="ECO:0000256" key="3">
    <source>
        <dbReference type="ARBA" id="ARBA00022692"/>
    </source>
</evidence>
<organism evidence="7 8">
    <name type="scientific">Parashewanella curva</name>
    <dbReference type="NCBI Taxonomy" id="2338552"/>
    <lineage>
        <taxon>Bacteria</taxon>
        <taxon>Pseudomonadati</taxon>
        <taxon>Pseudomonadota</taxon>
        <taxon>Gammaproteobacteria</taxon>
        <taxon>Alteromonadales</taxon>
        <taxon>Shewanellaceae</taxon>
        <taxon>Parashewanella</taxon>
    </lineage>
</organism>
<gene>
    <name evidence="7" type="ORF">D5018_03305</name>
</gene>
<name>A0A3L8Q0A6_9GAMM</name>
<dbReference type="AlphaFoldDB" id="A0A3L8Q0A6"/>
<dbReference type="GO" id="GO:0015171">
    <property type="term" value="F:amino acid transmembrane transporter activity"/>
    <property type="evidence" value="ECO:0007669"/>
    <property type="project" value="TreeGrafter"/>
</dbReference>
<feature type="transmembrane region" description="Helical" evidence="6">
    <location>
        <begin position="178"/>
        <end position="196"/>
    </location>
</feature>
<dbReference type="PANTHER" id="PTHR30086:SF20">
    <property type="entry name" value="ARGININE EXPORTER PROTEIN ARGO-RELATED"/>
    <property type="match status" value="1"/>
</dbReference>